<name>A0A3Q9FV86_STRLT</name>
<dbReference type="OrthoDB" id="4323695at2"/>
<dbReference type="Pfam" id="PF10824">
    <property type="entry name" value="T7SS_ESX_EspC"/>
    <property type="match status" value="1"/>
</dbReference>
<dbReference type="InterPro" id="IPR022536">
    <property type="entry name" value="EspC"/>
</dbReference>
<dbReference type="GO" id="GO:0009306">
    <property type="term" value="P:protein secretion"/>
    <property type="evidence" value="ECO:0007669"/>
    <property type="project" value="InterPro"/>
</dbReference>
<dbReference type="AlphaFoldDB" id="A0A3Q9FV86"/>
<accession>A0A3Q9FV86</accession>
<reference evidence="1 2" key="1">
    <citation type="submission" date="2018-12" db="EMBL/GenBank/DDBJ databases">
        <title>The whole draft genome of Streptomyce luteoverticillatus CGMCC 15060.</title>
        <authorList>
            <person name="Feng Z."/>
            <person name="Chen G."/>
            <person name="Zhang J."/>
            <person name="Zhu H."/>
            <person name="Yu X."/>
            <person name="Zhang W."/>
            <person name="Zhang X."/>
        </authorList>
    </citation>
    <scope>NUCLEOTIDE SEQUENCE [LARGE SCALE GENOMIC DNA]</scope>
    <source>
        <strain evidence="1 2">CGMCC 15060</strain>
    </source>
</reference>
<evidence type="ECO:0008006" key="3">
    <source>
        <dbReference type="Google" id="ProtNLM"/>
    </source>
</evidence>
<evidence type="ECO:0000313" key="1">
    <source>
        <dbReference type="EMBL" id="AZQ71087.1"/>
    </source>
</evidence>
<dbReference type="Proteomes" id="UP000267900">
    <property type="component" value="Chromosome"/>
</dbReference>
<proteinExistence type="predicted"/>
<protein>
    <recommendedName>
        <fullName evidence="3">ESX-1 secretion-associated protein</fullName>
    </recommendedName>
</protein>
<gene>
    <name evidence="1" type="ORF">EKH77_07600</name>
</gene>
<dbReference type="EMBL" id="CP034587">
    <property type="protein sequence ID" value="AZQ71087.1"/>
    <property type="molecule type" value="Genomic_DNA"/>
</dbReference>
<sequence length="106" mass="11928">MSGRLRVETERLEEFSRQVGRGAEDASEMTSYTRGFTSFDFMEHGLLGLLAGHHADVRDTVLRTLDRLTAVLRESARELDAAASYYRRTDLAVATETDAAYGRARR</sequence>
<keyword evidence="2" id="KW-1185">Reference proteome</keyword>
<evidence type="ECO:0000313" key="2">
    <source>
        <dbReference type="Proteomes" id="UP000267900"/>
    </source>
</evidence>
<organism evidence="1 2">
    <name type="scientific">Streptomyces luteoverticillatus</name>
    <name type="common">Streptoverticillium luteoverticillatus</name>
    <dbReference type="NCBI Taxonomy" id="66425"/>
    <lineage>
        <taxon>Bacteria</taxon>
        <taxon>Bacillati</taxon>
        <taxon>Actinomycetota</taxon>
        <taxon>Actinomycetes</taxon>
        <taxon>Kitasatosporales</taxon>
        <taxon>Streptomycetaceae</taxon>
        <taxon>Streptomyces</taxon>
    </lineage>
</organism>
<dbReference type="RefSeq" id="WP_126913645.1">
    <property type="nucleotide sequence ID" value="NZ_CP034587.1"/>
</dbReference>